<sequence length="404" mass="44334">MNYNSVMTLQYDWDDVLWKLEGEVWISYKVKDEKSIHGKLRCTQIATNGLPKITASNGFSVEKISKDSLQIKFKDAPFATTFIAASKVYSGIHKKGIISLGISHKGYSVSACKDNQLVVWDFNQGELKCTLAGHVGDVYKCKFFPSGVVVLSGGADMQLKIWCALTGTCPVTLIGHTMAVTDFDFIGRGKNVLSVSKDGLAKLWCCASSSCIADLVKLGSTINCCQVFTAPASLPLGHPESEPSDQEVDTKDKIVLLGCEDGSVHCVAIFSRKTLFSFTCKSPVNTLAFITDSHFVVGCQSGEILLYTVDNPNVPVQSWYESNSAVCCVVRYGDGGHLSSHADGSVVFRHVRHPDKRVVLTGPNCDPVYQLCAEQQFVYTCSRDALIRRYTIERVIHTLLNDQQ</sequence>
<dbReference type="SMART" id="SM00320">
    <property type="entry name" value="WD40"/>
    <property type="match status" value="6"/>
</dbReference>
<evidence type="ECO:0000313" key="6">
    <source>
        <dbReference type="EMBL" id="JAS52467.1"/>
    </source>
</evidence>
<keyword evidence="2" id="KW-0677">Repeat</keyword>
<gene>
    <name evidence="6" type="ORF">g.5622</name>
</gene>
<dbReference type="SUPFAM" id="SSF50978">
    <property type="entry name" value="WD40 repeat-like"/>
    <property type="match status" value="1"/>
</dbReference>
<evidence type="ECO:0000256" key="3">
    <source>
        <dbReference type="ARBA" id="ARBA00022942"/>
    </source>
</evidence>
<dbReference type="PANTHER" id="PTHR19857:SF19">
    <property type="entry name" value="26S PROTEASOME REGULATORY SUBUNIT RPN14"/>
    <property type="match status" value="1"/>
</dbReference>
<keyword evidence="1 5" id="KW-0853">WD repeat</keyword>
<dbReference type="PROSITE" id="PS50294">
    <property type="entry name" value="WD_REPEATS_REGION"/>
    <property type="match status" value="1"/>
</dbReference>
<dbReference type="InterPro" id="IPR001680">
    <property type="entry name" value="WD40_rpt"/>
</dbReference>
<feature type="repeat" description="WD" evidence="5">
    <location>
        <begin position="173"/>
        <end position="204"/>
    </location>
</feature>
<evidence type="ECO:0000256" key="4">
    <source>
        <dbReference type="ARBA" id="ARBA00038321"/>
    </source>
</evidence>
<dbReference type="GO" id="GO:0000502">
    <property type="term" value="C:proteasome complex"/>
    <property type="evidence" value="ECO:0007669"/>
    <property type="project" value="UniProtKB-KW"/>
</dbReference>
<dbReference type="AlphaFoldDB" id="A0A1B6FQI2"/>
<keyword evidence="3" id="KW-0647">Proteasome</keyword>
<dbReference type="EMBL" id="GECZ01017302">
    <property type="protein sequence ID" value="JAS52467.1"/>
    <property type="molecule type" value="Transcribed_RNA"/>
</dbReference>
<dbReference type="InterPro" id="IPR036322">
    <property type="entry name" value="WD40_repeat_dom_sf"/>
</dbReference>
<proteinExistence type="inferred from homology"/>
<evidence type="ECO:0000256" key="1">
    <source>
        <dbReference type="ARBA" id="ARBA00022574"/>
    </source>
</evidence>
<dbReference type="PROSITE" id="PS50082">
    <property type="entry name" value="WD_REPEATS_2"/>
    <property type="match status" value="2"/>
</dbReference>
<feature type="repeat" description="WD" evidence="5">
    <location>
        <begin position="131"/>
        <end position="162"/>
    </location>
</feature>
<reference evidence="6" key="1">
    <citation type="submission" date="2015-11" db="EMBL/GenBank/DDBJ databases">
        <title>De novo transcriptome assembly of four potential Pierce s Disease insect vectors from Arizona vineyards.</title>
        <authorList>
            <person name="Tassone E.E."/>
        </authorList>
    </citation>
    <scope>NUCLEOTIDE SEQUENCE</scope>
</reference>
<dbReference type="InterPro" id="IPR051179">
    <property type="entry name" value="WD_repeat_multifunction"/>
</dbReference>
<evidence type="ECO:0000256" key="2">
    <source>
        <dbReference type="ARBA" id="ARBA00022737"/>
    </source>
</evidence>
<name>A0A1B6FQI2_9HEMI</name>
<dbReference type="PANTHER" id="PTHR19857">
    <property type="entry name" value="MITOCHONDRIAL DIVISION PROTEIN 1-RELATED"/>
    <property type="match status" value="1"/>
</dbReference>
<accession>A0A1B6FQI2</accession>
<comment type="similarity">
    <text evidence="4">Belongs to the WD repeat PAAF1/RPN14 family.</text>
</comment>
<dbReference type="InterPro" id="IPR015943">
    <property type="entry name" value="WD40/YVTN_repeat-like_dom_sf"/>
</dbReference>
<evidence type="ECO:0000256" key="5">
    <source>
        <dbReference type="PROSITE-ProRule" id="PRU00221"/>
    </source>
</evidence>
<protein>
    <submittedName>
        <fullName evidence="6">Uncharacterized protein</fullName>
    </submittedName>
</protein>
<dbReference type="Gene3D" id="2.130.10.10">
    <property type="entry name" value="YVTN repeat-like/Quinoprotein amine dehydrogenase"/>
    <property type="match status" value="2"/>
</dbReference>
<dbReference type="Pfam" id="PF00400">
    <property type="entry name" value="WD40"/>
    <property type="match status" value="2"/>
</dbReference>
<organism evidence="6">
    <name type="scientific">Cuerna arida</name>
    <dbReference type="NCBI Taxonomy" id="1464854"/>
    <lineage>
        <taxon>Eukaryota</taxon>
        <taxon>Metazoa</taxon>
        <taxon>Ecdysozoa</taxon>
        <taxon>Arthropoda</taxon>
        <taxon>Hexapoda</taxon>
        <taxon>Insecta</taxon>
        <taxon>Pterygota</taxon>
        <taxon>Neoptera</taxon>
        <taxon>Paraneoptera</taxon>
        <taxon>Hemiptera</taxon>
        <taxon>Auchenorrhyncha</taxon>
        <taxon>Membracoidea</taxon>
        <taxon>Cicadellidae</taxon>
        <taxon>Cicadellinae</taxon>
        <taxon>Proconiini</taxon>
        <taxon>Cuerna</taxon>
    </lineage>
</organism>